<dbReference type="PANTHER" id="PTHR11907">
    <property type="entry name" value="AMIDOPHOSPHORIBOSYLTRANSFERASE"/>
    <property type="match status" value="1"/>
</dbReference>
<evidence type="ECO:0000256" key="1">
    <source>
        <dbReference type="ARBA" id="ARBA00022679"/>
    </source>
</evidence>
<name>A0A445HKW6_GLYSO</name>
<dbReference type="PROSITE" id="PS51278">
    <property type="entry name" value="GATASE_TYPE_2"/>
    <property type="match status" value="1"/>
</dbReference>
<protein>
    <submittedName>
        <fullName evidence="4">Amidophosphoribosyltransferase 1, chloroplastic</fullName>
    </submittedName>
</protein>
<dbReference type="GO" id="GO:0016757">
    <property type="term" value="F:glycosyltransferase activity"/>
    <property type="evidence" value="ECO:0007669"/>
    <property type="project" value="UniProtKB-KW"/>
</dbReference>
<dbReference type="EMBL" id="QZWG01000012">
    <property type="protein sequence ID" value="RZB74105.1"/>
    <property type="molecule type" value="Genomic_DNA"/>
</dbReference>
<dbReference type="Gene3D" id="3.40.50.2020">
    <property type="match status" value="1"/>
</dbReference>
<evidence type="ECO:0000259" key="3">
    <source>
        <dbReference type="PROSITE" id="PS51278"/>
    </source>
</evidence>
<evidence type="ECO:0000256" key="2">
    <source>
        <dbReference type="ARBA" id="ARBA00022962"/>
    </source>
</evidence>
<accession>A0A445HKW6</accession>
<keyword evidence="1 4" id="KW-0808">Transferase</keyword>
<gene>
    <name evidence="4" type="ORF">D0Y65_033274</name>
</gene>
<reference evidence="4 5" key="1">
    <citation type="submission" date="2018-09" db="EMBL/GenBank/DDBJ databases">
        <title>A high-quality reference genome of wild soybean provides a powerful tool to mine soybean genomes.</title>
        <authorList>
            <person name="Xie M."/>
            <person name="Chung C.Y.L."/>
            <person name="Li M.-W."/>
            <person name="Wong F.-L."/>
            <person name="Chan T.-F."/>
            <person name="Lam H.-M."/>
        </authorList>
    </citation>
    <scope>NUCLEOTIDE SEQUENCE [LARGE SCALE GENOMIC DNA]</scope>
    <source>
        <strain evidence="5">cv. W05</strain>
        <tissue evidence="4">Hypocotyl of etiolated seedlings</tissue>
    </source>
</reference>
<organism evidence="4 5">
    <name type="scientific">Glycine soja</name>
    <name type="common">Wild soybean</name>
    <dbReference type="NCBI Taxonomy" id="3848"/>
    <lineage>
        <taxon>Eukaryota</taxon>
        <taxon>Viridiplantae</taxon>
        <taxon>Streptophyta</taxon>
        <taxon>Embryophyta</taxon>
        <taxon>Tracheophyta</taxon>
        <taxon>Spermatophyta</taxon>
        <taxon>Magnoliopsida</taxon>
        <taxon>eudicotyledons</taxon>
        <taxon>Gunneridae</taxon>
        <taxon>Pentapetalae</taxon>
        <taxon>rosids</taxon>
        <taxon>fabids</taxon>
        <taxon>Fabales</taxon>
        <taxon>Fabaceae</taxon>
        <taxon>Papilionoideae</taxon>
        <taxon>50 kb inversion clade</taxon>
        <taxon>NPAAA clade</taxon>
        <taxon>indigoferoid/millettioid clade</taxon>
        <taxon>Phaseoleae</taxon>
        <taxon>Glycine</taxon>
        <taxon>Glycine subgen. Soja</taxon>
    </lineage>
</organism>
<proteinExistence type="predicted"/>
<dbReference type="CDD" id="cd06223">
    <property type="entry name" value="PRTases_typeI"/>
    <property type="match status" value="1"/>
</dbReference>
<dbReference type="AlphaFoldDB" id="A0A445HKW6"/>
<dbReference type="SUPFAM" id="SSF56235">
    <property type="entry name" value="N-terminal nucleophile aminohydrolases (Ntn hydrolases)"/>
    <property type="match status" value="1"/>
</dbReference>
<dbReference type="InterPro" id="IPR000836">
    <property type="entry name" value="PRTase_dom"/>
</dbReference>
<comment type="caution">
    <text evidence="4">The sequence shown here is derived from an EMBL/GenBank/DDBJ whole genome shotgun (WGS) entry which is preliminary data.</text>
</comment>
<dbReference type="InterPro" id="IPR029057">
    <property type="entry name" value="PRTase-like"/>
</dbReference>
<keyword evidence="4" id="KW-0328">Glycosyltransferase</keyword>
<keyword evidence="2" id="KW-0315">Glutamine amidotransferase</keyword>
<evidence type="ECO:0000313" key="4">
    <source>
        <dbReference type="EMBL" id="RZB74105.1"/>
    </source>
</evidence>
<dbReference type="InterPro" id="IPR029055">
    <property type="entry name" value="Ntn_hydrolases_N"/>
</dbReference>
<sequence length="252" mass="27610">MSTTTISREECGVVGIYGDPEALHLCYLALHALQHRGQEGTGIVTVNNNVLQPITGMGLVSEVFNQLPGSPFIGHVHYSTVGLSMLKNVQPFVAGYRFGSVRVAHNGNLVKPFLLRIVDACEKLKGAYSFVFVTEDKLVVVRDPFGFRPLVTGKRSNGIQSLHLMSHLNPNNAFLNIFTLHFPIRLFLGDLCYAAKARVAYELGLIRSHNAVRNFVAPSQELSPVRAVLEGKRVVVVDDSIVRGTTSSKIVN</sequence>
<keyword evidence="5" id="KW-1185">Reference proteome</keyword>
<dbReference type="Proteomes" id="UP000289340">
    <property type="component" value="Chromosome 12"/>
</dbReference>
<dbReference type="Gene3D" id="3.60.20.10">
    <property type="entry name" value="Glutamine Phosphoribosylpyrophosphate, subunit 1, domain 1"/>
    <property type="match status" value="2"/>
</dbReference>
<feature type="domain" description="Glutamine amidotransferase type-2" evidence="3">
    <location>
        <begin position="11"/>
        <end position="239"/>
    </location>
</feature>
<dbReference type="InterPro" id="IPR017932">
    <property type="entry name" value="GATase_2_dom"/>
</dbReference>
<evidence type="ECO:0000313" key="5">
    <source>
        <dbReference type="Proteomes" id="UP000289340"/>
    </source>
</evidence>
<dbReference type="SUPFAM" id="SSF53271">
    <property type="entry name" value="PRTase-like"/>
    <property type="match status" value="1"/>
</dbReference>